<dbReference type="EMBL" id="JAHLFV010000185">
    <property type="protein sequence ID" value="MBU3850474.1"/>
    <property type="molecule type" value="Genomic_DNA"/>
</dbReference>
<reference evidence="2" key="2">
    <citation type="submission" date="2021-04" db="EMBL/GenBank/DDBJ databases">
        <authorList>
            <person name="Gilroy R."/>
        </authorList>
    </citation>
    <scope>NUCLEOTIDE SEQUENCE</scope>
    <source>
        <strain evidence="2">Gambia15-2214</strain>
    </source>
</reference>
<feature type="transmembrane region" description="Helical" evidence="1">
    <location>
        <begin position="43"/>
        <end position="63"/>
    </location>
</feature>
<evidence type="ECO:0000313" key="2">
    <source>
        <dbReference type="EMBL" id="MBU3850474.1"/>
    </source>
</evidence>
<reference evidence="2" key="1">
    <citation type="journal article" date="2021" name="PeerJ">
        <title>Extensive microbial diversity within the chicken gut microbiome revealed by metagenomics and culture.</title>
        <authorList>
            <person name="Gilroy R."/>
            <person name="Ravi A."/>
            <person name="Getino M."/>
            <person name="Pursley I."/>
            <person name="Horton D.L."/>
            <person name="Alikhan N.F."/>
            <person name="Baker D."/>
            <person name="Gharbi K."/>
            <person name="Hall N."/>
            <person name="Watson M."/>
            <person name="Adriaenssens E.M."/>
            <person name="Foster-Nyarko E."/>
            <person name="Jarju S."/>
            <person name="Secka A."/>
            <person name="Antonio M."/>
            <person name="Oren A."/>
            <person name="Chaudhuri R.R."/>
            <person name="La Ragione R."/>
            <person name="Hildebrand F."/>
            <person name="Pallen M.J."/>
        </authorList>
    </citation>
    <scope>NUCLEOTIDE SEQUENCE</scope>
    <source>
        <strain evidence="2">Gambia15-2214</strain>
    </source>
</reference>
<keyword evidence="1" id="KW-1133">Transmembrane helix</keyword>
<feature type="transmembrane region" description="Helical" evidence="1">
    <location>
        <begin position="129"/>
        <end position="156"/>
    </location>
</feature>
<evidence type="ECO:0008006" key="4">
    <source>
        <dbReference type="Google" id="ProtNLM"/>
    </source>
</evidence>
<protein>
    <recommendedName>
        <fullName evidence="4">DUF5668 domain-containing protein</fullName>
    </recommendedName>
</protein>
<gene>
    <name evidence="2" type="ORF">IAA16_07915</name>
</gene>
<dbReference type="AlphaFoldDB" id="A0A9E2NZV5"/>
<name>A0A9E2NZV5_9SPIR</name>
<accession>A0A9E2NZV5</accession>
<comment type="caution">
    <text evidence="2">The sequence shown here is derived from an EMBL/GenBank/DDBJ whole genome shotgun (WGS) entry which is preliminary data.</text>
</comment>
<feature type="transmembrane region" description="Helical" evidence="1">
    <location>
        <begin position="162"/>
        <end position="180"/>
    </location>
</feature>
<keyword evidence="1" id="KW-0472">Membrane</keyword>
<sequence>MSSKNKNTEQGKSKFISSFLALGILFILGGFFLLVLLLKKASIADHLLPSGLLLFLGALGFYLSMSGTVKKSVITLGLFFTLTGALVLFIDVGIIPFGMNLLWPVILINAGLSLIFSFIVVHQKIKFSYVILAIFSLILGFIFLLFSLDIIVAPLINLVSQWWPVFFIIAGMGLILLFYIKKQKIIKLDDIDDEESEDLFCGKER</sequence>
<organism evidence="2 3">
    <name type="scientific">Candidatus Treponema excrementipullorum</name>
    <dbReference type="NCBI Taxonomy" id="2838768"/>
    <lineage>
        <taxon>Bacteria</taxon>
        <taxon>Pseudomonadati</taxon>
        <taxon>Spirochaetota</taxon>
        <taxon>Spirochaetia</taxon>
        <taxon>Spirochaetales</taxon>
        <taxon>Treponemataceae</taxon>
        <taxon>Treponema</taxon>
    </lineage>
</organism>
<dbReference type="Proteomes" id="UP000823914">
    <property type="component" value="Unassembled WGS sequence"/>
</dbReference>
<feature type="transmembrane region" description="Helical" evidence="1">
    <location>
        <begin position="75"/>
        <end position="95"/>
    </location>
</feature>
<feature type="transmembrane region" description="Helical" evidence="1">
    <location>
        <begin position="101"/>
        <end position="122"/>
    </location>
</feature>
<evidence type="ECO:0000313" key="3">
    <source>
        <dbReference type="Proteomes" id="UP000823914"/>
    </source>
</evidence>
<proteinExistence type="predicted"/>
<feature type="transmembrane region" description="Helical" evidence="1">
    <location>
        <begin position="15"/>
        <end position="37"/>
    </location>
</feature>
<evidence type="ECO:0000256" key="1">
    <source>
        <dbReference type="SAM" id="Phobius"/>
    </source>
</evidence>
<keyword evidence="1" id="KW-0812">Transmembrane</keyword>